<keyword evidence="6 10" id="KW-0812">Transmembrane</keyword>
<evidence type="ECO:0000256" key="10">
    <source>
        <dbReference type="SAM" id="Phobius"/>
    </source>
</evidence>
<dbReference type="InterPro" id="IPR013853">
    <property type="entry name" value="EIIC-GAT"/>
</dbReference>
<dbReference type="AlphaFoldDB" id="A0A160T4R8"/>
<evidence type="ECO:0000256" key="2">
    <source>
        <dbReference type="ARBA" id="ARBA00022448"/>
    </source>
</evidence>
<keyword evidence="5" id="KW-0598">Phosphotransferase system</keyword>
<evidence type="ECO:0000256" key="6">
    <source>
        <dbReference type="ARBA" id="ARBA00022692"/>
    </source>
</evidence>
<gene>
    <name evidence="12" type="primary">gatC</name>
    <name evidence="12" type="ORF">CFX0092_A1897</name>
</gene>
<feature type="transmembrane region" description="Helical" evidence="10">
    <location>
        <begin position="126"/>
        <end position="143"/>
    </location>
</feature>
<feature type="region of interest" description="Disordered" evidence="9">
    <location>
        <begin position="456"/>
        <end position="480"/>
    </location>
</feature>
<feature type="transmembrane region" description="Helical" evidence="10">
    <location>
        <begin position="15"/>
        <end position="32"/>
    </location>
</feature>
<keyword evidence="8 10" id="KW-0472">Membrane</keyword>
<name>A0A160T4R8_9CHLR</name>
<proteinExistence type="predicted"/>
<keyword evidence="7 10" id="KW-1133">Transmembrane helix</keyword>
<accession>A0A160T4R8</accession>
<feature type="transmembrane region" description="Helical" evidence="10">
    <location>
        <begin position="426"/>
        <end position="446"/>
    </location>
</feature>
<dbReference type="PROSITE" id="PS51104">
    <property type="entry name" value="PTS_EIIC_TYPE_2"/>
    <property type="match status" value="1"/>
</dbReference>
<dbReference type="PIRSF" id="PIRSF006304">
    <property type="entry name" value="GatC"/>
    <property type="match status" value="1"/>
</dbReference>
<evidence type="ECO:0000256" key="4">
    <source>
        <dbReference type="ARBA" id="ARBA00022597"/>
    </source>
</evidence>
<sequence length="480" mass="51491">MDTFLTAIKSVFDNLGATVLLPVIIFFLAVILGTKPGRAFRSAVTIGIAFIGINLVINLMWGTLTEVGQAMVTNTGLERNVIDVGWPAAAAIAFSTQVGLWVIPIAILVNVALLLLRLTKTLNIDVWNFWHFAFIGSFVAIAANSVPLGLFAAAVAAAWALFFGDWVAKAIQHFYGLPGISIPHMTTGPGVPFAIGVNWVLERIPGVNKVKWDPDNIQRRWGIFGDPIILGLFIGLGLGILAFYNAGSFMDILVKVLQTAMNLAAVMLLLPRMVQILMEGLIPISEAARDFLHRRASDREIYIGLDSAILIGHPAAISTALLLVPIAILMSLILPGNQVILFADLAVIPFVVAGFAPIMRGNIFRMVIAGIVVLGLGFYIGTALAPAMTAAAAQANFTMPEGAAQIISIADGFLWPPFLFHLMGRTMGWIGIGALAVLVLVLMFLFRRNPGPWERLAGAPRDGEDADLSVQPDVRMAPGD</sequence>
<dbReference type="Proteomes" id="UP000215027">
    <property type="component" value="Chromosome I"/>
</dbReference>
<dbReference type="KEGG" id="pbf:CFX0092_A1897"/>
<feature type="transmembrane region" description="Helical" evidence="10">
    <location>
        <begin position="228"/>
        <end position="246"/>
    </location>
</feature>
<keyword evidence="13" id="KW-1185">Reference proteome</keyword>
<feature type="transmembrane region" description="Helical" evidence="10">
    <location>
        <begin position="340"/>
        <end position="359"/>
    </location>
</feature>
<feature type="domain" description="PTS EIIC type-2" evidence="11">
    <location>
        <begin position="9"/>
        <end position="480"/>
    </location>
</feature>
<dbReference type="InterPro" id="IPR004703">
    <property type="entry name" value="PTS_sugar-sp_permease"/>
</dbReference>
<comment type="subcellular location">
    <subcellularLocation>
        <location evidence="1">Cell membrane</location>
        <topology evidence="1">Multi-pass membrane protein</topology>
    </subcellularLocation>
</comment>
<reference evidence="12" key="1">
    <citation type="submission" date="2016-01" db="EMBL/GenBank/DDBJ databases">
        <authorList>
            <person name="Mcilroy J.S."/>
            <person name="Karst M S."/>
            <person name="Albertsen M."/>
        </authorList>
    </citation>
    <scope>NUCLEOTIDE SEQUENCE</scope>
    <source>
        <strain evidence="12">Cfx-K</strain>
    </source>
</reference>
<feature type="transmembrane region" description="Helical" evidence="10">
    <location>
        <begin position="301"/>
        <end position="334"/>
    </location>
</feature>
<dbReference type="GO" id="GO:0009401">
    <property type="term" value="P:phosphoenolpyruvate-dependent sugar phosphotransferase system"/>
    <property type="evidence" value="ECO:0007669"/>
    <property type="project" value="UniProtKB-KW"/>
</dbReference>
<dbReference type="PANTHER" id="PTHR37324">
    <property type="entry name" value="PTS SYSTEM GALACTITOL-SPECIFIC EIIC COMPONENT"/>
    <property type="match status" value="1"/>
</dbReference>
<evidence type="ECO:0000256" key="3">
    <source>
        <dbReference type="ARBA" id="ARBA00022475"/>
    </source>
</evidence>
<feature type="transmembrane region" description="Helical" evidence="10">
    <location>
        <begin position="44"/>
        <end position="64"/>
    </location>
</feature>
<dbReference type="GO" id="GO:0005886">
    <property type="term" value="C:plasma membrane"/>
    <property type="evidence" value="ECO:0007669"/>
    <property type="project" value="UniProtKB-SubCell"/>
</dbReference>
<feature type="transmembrane region" description="Helical" evidence="10">
    <location>
        <begin position="366"/>
        <end position="388"/>
    </location>
</feature>
<evidence type="ECO:0000313" key="12">
    <source>
        <dbReference type="EMBL" id="CUS03775.2"/>
    </source>
</evidence>
<evidence type="ECO:0000256" key="1">
    <source>
        <dbReference type="ARBA" id="ARBA00004651"/>
    </source>
</evidence>
<dbReference type="EMBL" id="LN890655">
    <property type="protein sequence ID" value="CUS03775.2"/>
    <property type="molecule type" value="Genomic_DNA"/>
</dbReference>
<evidence type="ECO:0000259" key="11">
    <source>
        <dbReference type="PROSITE" id="PS51104"/>
    </source>
</evidence>
<dbReference type="Pfam" id="PF03611">
    <property type="entry name" value="EIIC-GAT"/>
    <property type="match status" value="1"/>
</dbReference>
<dbReference type="InterPro" id="IPR013014">
    <property type="entry name" value="PTS_EIIC_2"/>
</dbReference>
<protein>
    <submittedName>
        <fullName evidence="12">PTS system galactitol-specific IIC component</fullName>
    </submittedName>
</protein>
<keyword evidence="3" id="KW-1003">Cell membrane</keyword>
<keyword evidence="2" id="KW-0813">Transport</keyword>
<evidence type="ECO:0000256" key="9">
    <source>
        <dbReference type="SAM" id="MobiDB-lite"/>
    </source>
</evidence>
<dbReference type="RefSeq" id="WP_095043220.1">
    <property type="nucleotide sequence ID" value="NZ_LN890655.1"/>
</dbReference>
<evidence type="ECO:0000256" key="8">
    <source>
        <dbReference type="ARBA" id="ARBA00023136"/>
    </source>
</evidence>
<dbReference type="GO" id="GO:0015577">
    <property type="term" value="F:galactitol transmembrane transporter activity"/>
    <property type="evidence" value="ECO:0007669"/>
    <property type="project" value="InterPro"/>
</dbReference>
<dbReference type="OrthoDB" id="9787936at2"/>
<organism evidence="12 13">
    <name type="scientific">Candidatus Promineifilum breve</name>
    <dbReference type="NCBI Taxonomy" id="1806508"/>
    <lineage>
        <taxon>Bacteria</taxon>
        <taxon>Bacillati</taxon>
        <taxon>Chloroflexota</taxon>
        <taxon>Ardenticatenia</taxon>
        <taxon>Candidatus Promineifilales</taxon>
        <taxon>Candidatus Promineifilaceae</taxon>
        <taxon>Candidatus Promineifilum</taxon>
    </lineage>
</organism>
<dbReference type="PANTHER" id="PTHR37324:SF2">
    <property type="entry name" value="PTS SYSTEM GALACTITOL-SPECIFIC EIIC COMPONENT"/>
    <property type="match status" value="1"/>
</dbReference>
<evidence type="ECO:0000256" key="5">
    <source>
        <dbReference type="ARBA" id="ARBA00022683"/>
    </source>
</evidence>
<keyword evidence="4" id="KW-0762">Sugar transport</keyword>
<evidence type="ECO:0000256" key="7">
    <source>
        <dbReference type="ARBA" id="ARBA00022989"/>
    </source>
</evidence>
<evidence type="ECO:0000313" key="13">
    <source>
        <dbReference type="Proteomes" id="UP000215027"/>
    </source>
</evidence>
<feature type="transmembrane region" description="Helical" evidence="10">
    <location>
        <begin position="84"/>
        <end position="114"/>
    </location>
</feature>